<feature type="region of interest" description="Disordered" evidence="2">
    <location>
        <begin position="1"/>
        <end position="32"/>
    </location>
</feature>
<dbReference type="Proteomes" id="UP000007842">
    <property type="component" value="Chromosome"/>
</dbReference>
<dbReference type="GO" id="GO:0042602">
    <property type="term" value="F:riboflavin reductase (NADPH) activity"/>
    <property type="evidence" value="ECO:0007669"/>
    <property type="project" value="TreeGrafter"/>
</dbReference>
<keyword evidence="5" id="KW-1185">Reference proteome</keyword>
<dbReference type="InterPro" id="IPR002563">
    <property type="entry name" value="Flavin_Rdtase-like_dom"/>
</dbReference>
<evidence type="ECO:0000256" key="2">
    <source>
        <dbReference type="SAM" id="MobiDB-lite"/>
    </source>
</evidence>
<dbReference type="KEGG" id="scy:SCATT_55910"/>
<dbReference type="GO" id="GO:0010181">
    <property type="term" value="F:FMN binding"/>
    <property type="evidence" value="ECO:0007669"/>
    <property type="project" value="InterPro"/>
</dbReference>
<dbReference type="PANTHER" id="PTHR30466:SF1">
    <property type="entry name" value="FMN REDUCTASE (NADH) RUTF"/>
    <property type="match status" value="1"/>
</dbReference>
<protein>
    <submittedName>
        <fullName evidence="4">Oxidoreductase</fullName>
    </submittedName>
</protein>
<dbReference type="Gene3D" id="2.30.110.10">
    <property type="entry name" value="Electron Transport, Fmn-binding Protein, Chain A"/>
    <property type="match status" value="1"/>
</dbReference>
<dbReference type="SUPFAM" id="SSF50475">
    <property type="entry name" value="FMN-binding split barrel"/>
    <property type="match status" value="1"/>
</dbReference>
<evidence type="ECO:0000313" key="4">
    <source>
        <dbReference type="EMBL" id="AEW97962.1"/>
    </source>
</evidence>
<dbReference type="AlphaFoldDB" id="G8X194"/>
<dbReference type="eggNOG" id="COG1853">
    <property type="taxonomic scope" value="Bacteria"/>
</dbReference>
<evidence type="ECO:0000313" key="5">
    <source>
        <dbReference type="Proteomes" id="UP000007842"/>
    </source>
</evidence>
<organism evidence="4 5">
    <name type="scientific">Streptantibioticus cattleyicolor (strain ATCC 35852 / DSM 46488 / JCM 4925 / NBRC 14057 / NRRL 8057)</name>
    <name type="common">Streptomyces cattleya</name>
    <dbReference type="NCBI Taxonomy" id="1003195"/>
    <lineage>
        <taxon>Bacteria</taxon>
        <taxon>Bacillati</taxon>
        <taxon>Actinomycetota</taxon>
        <taxon>Actinomycetes</taxon>
        <taxon>Kitasatosporales</taxon>
        <taxon>Streptomycetaceae</taxon>
        <taxon>Streptantibioticus</taxon>
    </lineage>
</organism>
<evidence type="ECO:0000256" key="1">
    <source>
        <dbReference type="ARBA" id="ARBA00023002"/>
    </source>
</evidence>
<feature type="domain" description="Flavin reductase like" evidence="3">
    <location>
        <begin position="44"/>
        <end position="188"/>
    </location>
</feature>
<dbReference type="Pfam" id="PF01613">
    <property type="entry name" value="Flavin_Reduct"/>
    <property type="match status" value="1"/>
</dbReference>
<proteinExistence type="predicted"/>
<dbReference type="RefSeq" id="WP_014628736.1">
    <property type="nucleotide sequence ID" value="NC_017586.1"/>
</dbReference>
<dbReference type="STRING" id="1003195.SCATT_55910"/>
<name>G8X194_STREN</name>
<dbReference type="InterPro" id="IPR050268">
    <property type="entry name" value="NADH-dep_flavin_reductase"/>
</dbReference>
<keyword evidence="1" id="KW-0560">Oxidoreductase</keyword>
<evidence type="ECO:0000259" key="3">
    <source>
        <dbReference type="SMART" id="SM00903"/>
    </source>
</evidence>
<reference evidence="5" key="1">
    <citation type="submission" date="2011-12" db="EMBL/GenBank/DDBJ databases">
        <title>Complete genome sequence of Streptomyces cattleya strain DSM 46488.</title>
        <authorList>
            <person name="Ou H.-Y."/>
            <person name="Li P."/>
            <person name="Zhao C."/>
            <person name="O'Hagan D."/>
            <person name="Deng Z."/>
        </authorList>
    </citation>
    <scope>NUCLEOTIDE SEQUENCE [LARGE SCALE GENOMIC DNA]</scope>
    <source>
        <strain evidence="5">ATCC 35852 / DSM 46488 / JCM 4925 / NBRC 14057 / NRRL 8057</strain>
    </source>
</reference>
<dbReference type="InterPro" id="IPR012349">
    <property type="entry name" value="Split_barrel_FMN-bd"/>
</dbReference>
<dbReference type="PATRIC" id="fig|1003195.29.peg.5573"/>
<dbReference type="GO" id="GO:0006208">
    <property type="term" value="P:pyrimidine nucleobase catabolic process"/>
    <property type="evidence" value="ECO:0007669"/>
    <property type="project" value="TreeGrafter"/>
</dbReference>
<sequence length="198" mass="20162">MNPPSPLVAEAATGHRPATAADGPGWDPLDAEPGPDAARCLGLYAKLAAGVTVVTARGPDGPLGMTVSAVTSLSARPPLLLACLRNGSRTLTAIRGNGSFAVHLLREEQSGLAARFADPAATAAERFAGAQGRQVLGVPVLSGALAWTVCLLSDVRRYGDHHLVVGRVAAVHVGGGRPLLWHDRRFGTLTGATGGEAG</sequence>
<gene>
    <name evidence="4" type="ordered locus">SCATT_55910</name>
</gene>
<dbReference type="SMART" id="SM00903">
    <property type="entry name" value="Flavin_Reduct"/>
    <property type="match status" value="1"/>
</dbReference>
<dbReference type="HOGENOM" id="CLU_059021_1_1_11"/>
<dbReference type="PANTHER" id="PTHR30466">
    <property type="entry name" value="FLAVIN REDUCTASE"/>
    <property type="match status" value="1"/>
</dbReference>
<dbReference type="EMBL" id="CP003219">
    <property type="protein sequence ID" value="AEW97962.1"/>
    <property type="molecule type" value="Genomic_DNA"/>
</dbReference>
<accession>G8X194</accession>